<dbReference type="EMBL" id="OZ023713">
    <property type="protein sequence ID" value="CAK9861990.1"/>
    <property type="molecule type" value="Genomic_DNA"/>
</dbReference>
<reference evidence="1" key="1">
    <citation type="submission" date="2024-03" db="EMBL/GenBank/DDBJ databases">
        <authorList>
            <consortium name="ELIXIR-Norway"/>
            <consortium name="Elixir Norway"/>
        </authorList>
    </citation>
    <scope>NUCLEOTIDE SEQUENCE</scope>
</reference>
<accession>A0ABP1AHU3</accession>
<dbReference type="Proteomes" id="UP001497522">
    <property type="component" value="Chromosome 12"/>
</dbReference>
<evidence type="ECO:0000313" key="2">
    <source>
        <dbReference type="Proteomes" id="UP001497522"/>
    </source>
</evidence>
<proteinExistence type="predicted"/>
<gene>
    <name evidence="1" type="ORF">CSSPJE1EN2_LOCUS4985</name>
</gene>
<keyword evidence="2" id="KW-1185">Reference proteome</keyword>
<evidence type="ECO:0000313" key="1">
    <source>
        <dbReference type="EMBL" id="CAK9861990.1"/>
    </source>
</evidence>
<protein>
    <submittedName>
        <fullName evidence="1">Uncharacterized protein</fullName>
    </submittedName>
</protein>
<name>A0ABP1AHU3_9BRYO</name>
<organism evidence="1 2">
    <name type="scientific">Sphagnum jensenii</name>
    <dbReference type="NCBI Taxonomy" id="128206"/>
    <lineage>
        <taxon>Eukaryota</taxon>
        <taxon>Viridiplantae</taxon>
        <taxon>Streptophyta</taxon>
        <taxon>Embryophyta</taxon>
        <taxon>Bryophyta</taxon>
        <taxon>Sphagnophytina</taxon>
        <taxon>Sphagnopsida</taxon>
        <taxon>Sphagnales</taxon>
        <taxon>Sphagnaceae</taxon>
        <taxon>Sphagnum</taxon>
    </lineage>
</organism>
<sequence>MSEIWGGAWSEVSHAFISLGLAKALPSPLTLKETSDSGFSIIEGKVWVRLDSAMDKCFLFFLFDPGEDRPDPGSEWFLAGRDLYVEGGEVGGVDLGV</sequence>